<gene>
    <name evidence="1" type="ORF">GCM10023198_06000</name>
</gene>
<accession>A0ABP8WJD3</accession>
<reference evidence="2" key="1">
    <citation type="journal article" date="2019" name="Int. J. Syst. Evol. Microbiol.">
        <title>The Global Catalogue of Microorganisms (GCM) 10K type strain sequencing project: providing services to taxonomists for standard genome sequencing and annotation.</title>
        <authorList>
            <consortium name="The Broad Institute Genomics Platform"/>
            <consortium name="The Broad Institute Genome Sequencing Center for Infectious Disease"/>
            <person name="Wu L."/>
            <person name="Ma J."/>
        </authorList>
    </citation>
    <scope>NUCLEOTIDE SEQUENCE [LARGE SCALE GENOMIC DNA]</scope>
    <source>
        <strain evidence="2">JCM 17975</strain>
    </source>
</reference>
<comment type="caution">
    <text evidence="1">The sequence shown here is derived from an EMBL/GenBank/DDBJ whole genome shotgun (WGS) entry which is preliminary data.</text>
</comment>
<dbReference type="Pfam" id="PF19463">
    <property type="entry name" value="DUF6000"/>
    <property type="match status" value="1"/>
</dbReference>
<dbReference type="Proteomes" id="UP001500843">
    <property type="component" value="Unassembled WGS sequence"/>
</dbReference>
<name>A0ABP8WJD3_9MICO</name>
<sequence length="197" mass="21837">MLYTREDARLIRRLVRPFYLKMYLVEAPTEVDPDAARRFRRKLIRAGRRPTSEQVEWLLLSGGWREQTMGAWFALAVPADRVREAVAAAWIDASSHAAGPLAVVSALITGSDVVAGMQSFVARRDGRDDLGTAEYVSAAIAHLGGPPPFDPDPIVVASFQDSLKVATDLQSDFRTARRSAWRAPLWRGGRKSYTVDP</sequence>
<keyword evidence="2" id="KW-1185">Reference proteome</keyword>
<proteinExistence type="predicted"/>
<dbReference type="InterPro" id="IPR046042">
    <property type="entry name" value="DUF6000"/>
</dbReference>
<evidence type="ECO:0000313" key="2">
    <source>
        <dbReference type="Proteomes" id="UP001500843"/>
    </source>
</evidence>
<evidence type="ECO:0000313" key="1">
    <source>
        <dbReference type="EMBL" id="GAA4690055.1"/>
    </source>
</evidence>
<organism evidence="1 2">
    <name type="scientific">Promicromonospora umidemergens</name>
    <dbReference type="NCBI Taxonomy" id="629679"/>
    <lineage>
        <taxon>Bacteria</taxon>
        <taxon>Bacillati</taxon>
        <taxon>Actinomycetota</taxon>
        <taxon>Actinomycetes</taxon>
        <taxon>Micrococcales</taxon>
        <taxon>Promicromonosporaceae</taxon>
        <taxon>Promicromonospora</taxon>
    </lineage>
</organism>
<protein>
    <submittedName>
        <fullName evidence="1">Uncharacterized protein</fullName>
    </submittedName>
</protein>
<dbReference type="EMBL" id="BAABHM010000004">
    <property type="protein sequence ID" value="GAA4690055.1"/>
    <property type="molecule type" value="Genomic_DNA"/>
</dbReference>